<organism evidence="1 2">
    <name type="scientific">Trametes coccinea (strain BRFM310)</name>
    <name type="common">Pycnoporus coccineus</name>
    <dbReference type="NCBI Taxonomy" id="1353009"/>
    <lineage>
        <taxon>Eukaryota</taxon>
        <taxon>Fungi</taxon>
        <taxon>Dikarya</taxon>
        <taxon>Basidiomycota</taxon>
        <taxon>Agaricomycotina</taxon>
        <taxon>Agaricomycetes</taxon>
        <taxon>Polyporales</taxon>
        <taxon>Polyporaceae</taxon>
        <taxon>Trametes</taxon>
    </lineage>
</organism>
<dbReference type="Proteomes" id="UP000193067">
    <property type="component" value="Unassembled WGS sequence"/>
</dbReference>
<gene>
    <name evidence="1" type="ORF">PYCCODRAFT_651840</name>
</gene>
<evidence type="ECO:0000313" key="1">
    <source>
        <dbReference type="EMBL" id="OSD00679.1"/>
    </source>
</evidence>
<sequence>MQKMLVELMCIYSQVRRPLYTHRPQQSLRLNNRGANPIPEAIADIPRVAAHEPHCAPHRRRYCKHFQDQHGTVCHLKSLDDGCHVQSSLKIPRCQSLSSETLPFAVSDLAIGATSHRRDAPLGHGARSLTSNMIRRCKLYSRIWNTYVPGRTPLEGKLHAPPSVHHSAL</sequence>
<keyword evidence="2" id="KW-1185">Reference proteome</keyword>
<accession>A0A1Y2IHQ1</accession>
<dbReference type="AlphaFoldDB" id="A0A1Y2IHQ1"/>
<reference evidence="1 2" key="1">
    <citation type="journal article" date="2015" name="Biotechnol. Biofuels">
        <title>Enhanced degradation of softwood versus hardwood by the white-rot fungus Pycnoporus coccineus.</title>
        <authorList>
            <person name="Couturier M."/>
            <person name="Navarro D."/>
            <person name="Chevret D."/>
            <person name="Henrissat B."/>
            <person name="Piumi F."/>
            <person name="Ruiz-Duenas F.J."/>
            <person name="Martinez A.T."/>
            <person name="Grigoriev I.V."/>
            <person name="Riley R."/>
            <person name="Lipzen A."/>
            <person name="Berrin J.G."/>
            <person name="Master E.R."/>
            <person name="Rosso M.N."/>
        </authorList>
    </citation>
    <scope>NUCLEOTIDE SEQUENCE [LARGE SCALE GENOMIC DNA]</scope>
    <source>
        <strain evidence="1 2">BRFM310</strain>
    </source>
</reference>
<name>A0A1Y2IHQ1_TRAC3</name>
<dbReference type="EMBL" id="KZ084116">
    <property type="protein sequence ID" value="OSD00679.1"/>
    <property type="molecule type" value="Genomic_DNA"/>
</dbReference>
<proteinExistence type="predicted"/>
<protein>
    <submittedName>
        <fullName evidence="1">Uncharacterized protein</fullName>
    </submittedName>
</protein>
<evidence type="ECO:0000313" key="2">
    <source>
        <dbReference type="Proteomes" id="UP000193067"/>
    </source>
</evidence>